<dbReference type="RefSeq" id="WP_187780829.1">
    <property type="nucleotide sequence ID" value="NZ_JACTUZ010000187.1"/>
</dbReference>
<dbReference type="Proteomes" id="UP000603940">
    <property type="component" value="Unassembled WGS sequence"/>
</dbReference>
<dbReference type="EMBL" id="JACTUZ010000187">
    <property type="protein sequence ID" value="MBC9179825.1"/>
    <property type="molecule type" value="Genomic_DNA"/>
</dbReference>
<dbReference type="PANTHER" id="PTHR45772">
    <property type="entry name" value="CONSERVED COMPONENT OF ABC TRANSPORTER FOR NATURAL AMINO ACIDS-RELATED"/>
    <property type="match status" value="1"/>
</dbReference>
<dbReference type="PANTHER" id="PTHR45772:SF2">
    <property type="entry name" value="ABC TRANSPORTER ATP-BINDING PROTEIN"/>
    <property type="match status" value="1"/>
</dbReference>
<feature type="domain" description="ABC transporter" evidence="4">
    <location>
        <begin position="7"/>
        <end position="249"/>
    </location>
</feature>
<dbReference type="InterPro" id="IPR051120">
    <property type="entry name" value="ABC_AA/LPS_Transport"/>
</dbReference>
<dbReference type="InterPro" id="IPR003593">
    <property type="entry name" value="AAA+_ATPase"/>
</dbReference>
<dbReference type="InterPro" id="IPR027417">
    <property type="entry name" value="P-loop_NTPase"/>
</dbReference>
<accession>A0ABR7RDH5</accession>
<dbReference type="GO" id="GO:0005524">
    <property type="term" value="F:ATP binding"/>
    <property type="evidence" value="ECO:0007669"/>
    <property type="project" value="UniProtKB-KW"/>
</dbReference>
<dbReference type="SUPFAM" id="SSF52540">
    <property type="entry name" value="P-loop containing nucleoside triphosphate hydrolases"/>
    <property type="match status" value="1"/>
</dbReference>
<organism evidence="5 6">
    <name type="scientific">Pseudoroseomonas ludipueritiae</name>
    <dbReference type="NCBI Taxonomy" id="198093"/>
    <lineage>
        <taxon>Bacteria</taxon>
        <taxon>Pseudomonadati</taxon>
        <taxon>Pseudomonadota</taxon>
        <taxon>Alphaproteobacteria</taxon>
        <taxon>Acetobacterales</taxon>
        <taxon>Acetobacteraceae</taxon>
        <taxon>Pseudoroseomonas</taxon>
    </lineage>
</organism>
<evidence type="ECO:0000256" key="2">
    <source>
        <dbReference type="ARBA" id="ARBA00022741"/>
    </source>
</evidence>
<dbReference type="InterPro" id="IPR032823">
    <property type="entry name" value="BCA_ABC_TP_C"/>
</dbReference>
<dbReference type="Pfam" id="PF00005">
    <property type="entry name" value="ABC_tran"/>
    <property type="match status" value="1"/>
</dbReference>
<evidence type="ECO:0000256" key="1">
    <source>
        <dbReference type="ARBA" id="ARBA00022448"/>
    </source>
</evidence>
<dbReference type="SMART" id="SM00382">
    <property type="entry name" value="AAA"/>
    <property type="match status" value="1"/>
</dbReference>
<gene>
    <name evidence="5" type="ORF">IBL25_23040</name>
</gene>
<evidence type="ECO:0000256" key="3">
    <source>
        <dbReference type="ARBA" id="ARBA00022840"/>
    </source>
</evidence>
<dbReference type="InterPro" id="IPR003439">
    <property type="entry name" value="ABC_transporter-like_ATP-bd"/>
</dbReference>
<reference evidence="5 6" key="1">
    <citation type="journal article" date="2009" name="Int. J. Syst. Evol. Microbiol.">
        <title>Transfer of Teichococcus ludipueritiae and Muricoccus roseus to the genus Roseomonas, as Roseomonas ludipueritiae comb. nov. and Roseomonas rosea comb. nov., respectively, and emended description of the genus Roseomonas.</title>
        <authorList>
            <person name="Sanchez-Porro C."/>
            <person name="Gallego V."/>
            <person name="Busse H.J."/>
            <person name="Kampfer P."/>
            <person name="Ventosa A."/>
        </authorList>
    </citation>
    <scope>NUCLEOTIDE SEQUENCE [LARGE SCALE GENOMIC DNA]</scope>
    <source>
        <strain evidence="5 6">DSM 14915</strain>
    </source>
</reference>
<protein>
    <submittedName>
        <fullName evidence="5">ABC transporter ATP-binding protein</fullName>
    </submittedName>
</protein>
<evidence type="ECO:0000259" key="4">
    <source>
        <dbReference type="PROSITE" id="PS50893"/>
    </source>
</evidence>
<name>A0ABR7RDH5_9PROT</name>
<dbReference type="PROSITE" id="PS50893">
    <property type="entry name" value="ABC_TRANSPORTER_2"/>
    <property type="match status" value="1"/>
</dbReference>
<evidence type="ECO:0000313" key="6">
    <source>
        <dbReference type="Proteomes" id="UP000603940"/>
    </source>
</evidence>
<dbReference type="Pfam" id="PF12399">
    <property type="entry name" value="BCA_ABC_TP_C"/>
    <property type="match status" value="1"/>
</dbReference>
<comment type="caution">
    <text evidence="5">The sequence shown here is derived from an EMBL/GenBank/DDBJ whole genome shotgun (WGS) entry which is preliminary data.</text>
</comment>
<keyword evidence="2" id="KW-0547">Nucleotide-binding</keyword>
<keyword evidence="1" id="KW-0813">Transport</keyword>
<keyword evidence="3 5" id="KW-0067">ATP-binding</keyword>
<dbReference type="Gene3D" id="3.40.50.300">
    <property type="entry name" value="P-loop containing nucleotide triphosphate hydrolases"/>
    <property type="match status" value="1"/>
</dbReference>
<proteinExistence type="predicted"/>
<keyword evidence="6" id="KW-1185">Reference proteome</keyword>
<sequence length="253" mass="26735">MSGGALLRIEGLEKCFGGLRATDGLDLDVLPGELHALIGPNGAGKSTAIGQITGEIPPDAGRILFDGQDITRLPPARRVRRGLSRSFQIVQLLDEETAEANAALAVQAAQGHSFRFWRDATRDEGLRAPARALLRRAGLPDARHGIPAGDLAAGERKQVELALALAASPRLLLLDEPMAGLGASESRAMTETLRGLKGQVAILLVEHDMEAVFALADRISVLVYGRVIATGTAAEIRANAEVRAAYLAEEEGV</sequence>
<dbReference type="CDD" id="cd03219">
    <property type="entry name" value="ABC_Mj1267_LivG_branched"/>
    <property type="match status" value="1"/>
</dbReference>
<evidence type="ECO:0000313" key="5">
    <source>
        <dbReference type="EMBL" id="MBC9179825.1"/>
    </source>
</evidence>